<dbReference type="Gene3D" id="3.30.450.20">
    <property type="entry name" value="PAS domain"/>
    <property type="match status" value="1"/>
</dbReference>
<keyword evidence="3" id="KW-0597">Phosphoprotein</keyword>
<dbReference type="InterPro" id="IPR018771">
    <property type="entry name" value="PocR_dom"/>
</dbReference>
<dbReference type="eggNOG" id="COG4936">
    <property type="taxonomic scope" value="Bacteria"/>
</dbReference>
<dbReference type="GO" id="GO:0000155">
    <property type="term" value="F:phosphorelay sensor kinase activity"/>
    <property type="evidence" value="ECO:0007669"/>
    <property type="project" value="InterPro"/>
</dbReference>
<dbReference type="Gene3D" id="3.30.565.10">
    <property type="entry name" value="Histidine kinase-like ATPase, C-terminal domain"/>
    <property type="match status" value="1"/>
</dbReference>
<gene>
    <name evidence="7" type="ordered locus">DMR_14250</name>
</gene>
<sequence length="742" mass="80557">MVVASQGWLSRSRKRGQRRRAGGRQEAFPGQKRGISPEKARGTVCQSPYPARAGRDREGLRRHGSGKAAQDLGGRGQSAPGGSDMEPREHGPAQQRPARGTLLRELESLRARIRELETGYGLCLLRDPTRPGFRWPAEAPADSQLAFRDIFNLEAIQEIQDAFAAATNVASIITEVDGRPITRPSRFCRLCREVVRRTPTGLANCIRSDAAFGSNDPLEPIMRPCLSSGLWDGGTSIYVGERHVANWVVGQVRIECGDDDRMRAYAAEIGADEEQYRTALAEVPVMTREQFLNVCQALCLIAYQISTLAENNYLQAQAIERLRQAELALRESEERFRQLSGATFEGIFIHQGGRILDVNKAGCAMFGRTRQALLGRDVESLVSLADRPLATACPDADDGDACLAKFLGPGGEERVCEIRERDMAYQGRAARVLAVRDITEQVLADQVAKEKQQQLIQADKMVSLGVLVAGMAHEINNPNSVITLNLPLLQEVWEDVAPILDAYYRDNGDFLAGGLEYSELRDQMPDLLARMFEGAARIRGIVGSLKNFSRHSPEDFKWDIDINAVVRSSLELVGNLVAKSTRRFTVSLAEGLPPVTANPQKLSQVVINLVVNACEALSEPSQAIGVKTFYDAAADCLVVRVTDGGIGISPDVLSKIMDPFFTTKRETGGTGLGLSVSATIVEEHGGRLTFASDPGVMTTVELRLPACAAGLAKTTDRPAPNGSGRSIPAPAGSRGQGDRDGA</sequence>
<dbReference type="InterPro" id="IPR013656">
    <property type="entry name" value="PAS_4"/>
</dbReference>
<evidence type="ECO:0000313" key="8">
    <source>
        <dbReference type="Proteomes" id="UP000009071"/>
    </source>
</evidence>
<reference evidence="7 8" key="1">
    <citation type="journal article" date="2009" name="Genome Res.">
        <title>Whole genome sequence of Desulfovibrio magneticus strain RS-1 revealed common gene clusters in magnetotactic bacteria.</title>
        <authorList>
            <person name="Nakazawa H."/>
            <person name="Arakaki A."/>
            <person name="Narita-Yamada S."/>
            <person name="Yashiro I."/>
            <person name="Jinno K."/>
            <person name="Aoki N."/>
            <person name="Tsuruyama A."/>
            <person name="Okamura Y."/>
            <person name="Tanikawa S."/>
            <person name="Fujita N."/>
            <person name="Takeyama H."/>
            <person name="Matsunaga T."/>
        </authorList>
    </citation>
    <scope>NUCLEOTIDE SEQUENCE [LARGE SCALE GENOMIC DNA]</scope>
    <source>
        <strain evidence="8">ATCC 700980 / DSM 13731 / RS-1</strain>
    </source>
</reference>
<dbReference type="InterPro" id="IPR003661">
    <property type="entry name" value="HisK_dim/P_dom"/>
</dbReference>
<dbReference type="SMART" id="SM00091">
    <property type="entry name" value="PAS"/>
    <property type="match status" value="1"/>
</dbReference>
<dbReference type="Proteomes" id="UP000009071">
    <property type="component" value="Chromosome"/>
</dbReference>
<dbReference type="InterPro" id="IPR036890">
    <property type="entry name" value="HATPase_C_sf"/>
</dbReference>
<dbReference type="InterPro" id="IPR005467">
    <property type="entry name" value="His_kinase_dom"/>
</dbReference>
<dbReference type="STRING" id="573370.DMR_14250"/>
<dbReference type="SUPFAM" id="SSF55874">
    <property type="entry name" value="ATPase domain of HSP90 chaperone/DNA topoisomerase II/histidine kinase"/>
    <property type="match status" value="1"/>
</dbReference>
<dbReference type="PROSITE" id="PS50109">
    <property type="entry name" value="HIS_KIN"/>
    <property type="match status" value="1"/>
</dbReference>
<evidence type="ECO:0000256" key="5">
    <source>
        <dbReference type="SAM" id="MobiDB-lite"/>
    </source>
</evidence>
<dbReference type="Pfam" id="PF10114">
    <property type="entry name" value="PocR"/>
    <property type="match status" value="1"/>
</dbReference>
<dbReference type="Pfam" id="PF02518">
    <property type="entry name" value="HATPase_c"/>
    <property type="match status" value="1"/>
</dbReference>
<keyword evidence="8" id="KW-1185">Reference proteome</keyword>
<evidence type="ECO:0000256" key="2">
    <source>
        <dbReference type="ARBA" id="ARBA00012438"/>
    </source>
</evidence>
<dbReference type="InterPro" id="IPR004358">
    <property type="entry name" value="Sig_transdc_His_kin-like_C"/>
</dbReference>
<proteinExistence type="predicted"/>
<evidence type="ECO:0000256" key="1">
    <source>
        <dbReference type="ARBA" id="ARBA00000085"/>
    </source>
</evidence>
<evidence type="ECO:0000256" key="4">
    <source>
        <dbReference type="SAM" id="Coils"/>
    </source>
</evidence>
<dbReference type="InterPro" id="IPR035965">
    <property type="entry name" value="PAS-like_dom_sf"/>
</dbReference>
<dbReference type="CDD" id="cd00130">
    <property type="entry name" value="PAS"/>
    <property type="match status" value="1"/>
</dbReference>
<comment type="catalytic activity">
    <reaction evidence="1">
        <text>ATP + protein L-histidine = ADP + protein N-phospho-L-histidine.</text>
        <dbReference type="EC" id="2.7.13.3"/>
    </reaction>
</comment>
<feature type="compositionally biased region" description="Basic residues" evidence="5">
    <location>
        <begin position="11"/>
        <end position="22"/>
    </location>
</feature>
<evidence type="ECO:0000313" key="7">
    <source>
        <dbReference type="EMBL" id="BAH74916.1"/>
    </source>
</evidence>
<protein>
    <recommendedName>
        <fullName evidence="2">histidine kinase</fullName>
        <ecNumber evidence="2">2.7.13.3</ecNumber>
    </recommendedName>
</protein>
<dbReference type="InterPro" id="IPR000014">
    <property type="entry name" value="PAS"/>
</dbReference>
<dbReference type="CDD" id="cd00082">
    <property type="entry name" value="HisKA"/>
    <property type="match status" value="1"/>
</dbReference>
<feature type="region of interest" description="Disordered" evidence="5">
    <location>
        <begin position="713"/>
        <end position="742"/>
    </location>
</feature>
<dbReference type="Pfam" id="PF08448">
    <property type="entry name" value="PAS_4"/>
    <property type="match status" value="1"/>
</dbReference>
<dbReference type="AlphaFoldDB" id="C4XNE1"/>
<keyword evidence="4" id="KW-0175">Coiled coil</keyword>
<dbReference type="SMART" id="SM00387">
    <property type="entry name" value="HATPase_c"/>
    <property type="match status" value="1"/>
</dbReference>
<dbReference type="SUPFAM" id="SSF47384">
    <property type="entry name" value="Homodimeric domain of signal transducing histidine kinase"/>
    <property type="match status" value="1"/>
</dbReference>
<dbReference type="InterPro" id="IPR003594">
    <property type="entry name" value="HATPase_dom"/>
</dbReference>
<dbReference type="NCBIfam" id="TIGR00229">
    <property type="entry name" value="sensory_box"/>
    <property type="match status" value="1"/>
</dbReference>
<feature type="region of interest" description="Disordered" evidence="5">
    <location>
        <begin position="1"/>
        <end position="101"/>
    </location>
</feature>
<dbReference type="eggNOG" id="COG4191">
    <property type="taxonomic scope" value="Bacteria"/>
</dbReference>
<organism evidence="7 8">
    <name type="scientific">Solidesulfovibrio magneticus (strain ATCC 700980 / DSM 13731 / RS-1)</name>
    <name type="common">Desulfovibrio magneticus</name>
    <dbReference type="NCBI Taxonomy" id="573370"/>
    <lineage>
        <taxon>Bacteria</taxon>
        <taxon>Pseudomonadati</taxon>
        <taxon>Thermodesulfobacteriota</taxon>
        <taxon>Desulfovibrionia</taxon>
        <taxon>Desulfovibrionales</taxon>
        <taxon>Desulfovibrionaceae</taxon>
        <taxon>Solidesulfovibrio</taxon>
    </lineage>
</organism>
<dbReference type="PRINTS" id="PR00344">
    <property type="entry name" value="BCTRLSENSOR"/>
</dbReference>
<evidence type="ECO:0000256" key="3">
    <source>
        <dbReference type="ARBA" id="ARBA00022553"/>
    </source>
</evidence>
<dbReference type="EMBL" id="AP010904">
    <property type="protein sequence ID" value="BAH74916.1"/>
    <property type="molecule type" value="Genomic_DNA"/>
</dbReference>
<name>C4XNE1_SOLM1</name>
<feature type="coiled-coil region" evidence="4">
    <location>
        <begin position="315"/>
        <end position="342"/>
    </location>
</feature>
<dbReference type="KEGG" id="dma:DMR_14250"/>
<keyword evidence="7" id="KW-0418">Kinase</keyword>
<dbReference type="HOGENOM" id="CLU_434591_0_0_7"/>
<dbReference type="PANTHER" id="PTHR43065">
    <property type="entry name" value="SENSOR HISTIDINE KINASE"/>
    <property type="match status" value="1"/>
</dbReference>
<accession>C4XNE1</accession>
<dbReference type="EC" id="2.7.13.3" evidence="2"/>
<evidence type="ECO:0000259" key="6">
    <source>
        <dbReference type="PROSITE" id="PS50109"/>
    </source>
</evidence>
<keyword evidence="7" id="KW-0808">Transferase</keyword>
<feature type="domain" description="Histidine kinase" evidence="6">
    <location>
        <begin position="470"/>
        <end position="708"/>
    </location>
</feature>
<dbReference type="Gene3D" id="1.10.287.130">
    <property type="match status" value="1"/>
</dbReference>
<dbReference type="PANTHER" id="PTHR43065:SF42">
    <property type="entry name" value="TWO-COMPONENT SENSOR PPRA"/>
    <property type="match status" value="1"/>
</dbReference>
<dbReference type="InterPro" id="IPR036097">
    <property type="entry name" value="HisK_dim/P_sf"/>
</dbReference>
<dbReference type="SUPFAM" id="SSF55785">
    <property type="entry name" value="PYP-like sensor domain (PAS domain)"/>
    <property type="match status" value="1"/>
</dbReference>